<proteinExistence type="inferred from homology"/>
<evidence type="ECO:0000256" key="1">
    <source>
        <dbReference type="ARBA" id="ARBA00004496"/>
    </source>
</evidence>
<comment type="similarity">
    <text evidence="2">Belongs to the PDCD4 family.</text>
</comment>
<feature type="domain" description="MI" evidence="7">
    <location>
        <begin position="1"/>
        <end position="67"/>
    </location>
</feature>
<accession>A0A2P6P5E3</accession>
<keyword evidence="4" id="KW-0677">Repeat</keyword>
<keyword evidence="3" id="KW-0963">Cytoplasm</keyword>
<dbReference type="SUPFAM" id="SSF48371">
    <property type="entry name" value="ARM repeat"/>
    <property type="match status" value="3"/>
</dbReference>
<dbReference type="SMART" id="SM00544">
    <property type="entry name" value="MA3"/>
    <property type="match status" value="2"/>
</dbReference>
<keyword evidence="8" id="KW-0648">Protein biosynthesis</keyword>
<evidence type="ECO:0000259" key="7">
    <source>
        <dbReference type="PROSITE" id="PS51366"/>
    </source>
</evidence>
<dbReference type="GO" id="GO:0005737">
    <property type="term" value="C:cytoplasm"/>
    <property type="evidence" value="ECO:0007669"/>
    <property type="project" value="UniProtKB-SubCell"/>
</dbReference>
<comment type="subcellular location">
    <subcellularLocation>
        <location evidence="1">Cytoplasm</location>
    </subcellularLocation>
</comment>
<name>A0A2P6P5E3_ROSCH</name>
<evidence type="ECO:0000256" key="5">
    <source>
        <dbReference type="ARBA" id="ARBA00022845"/>
    </source>
</evidence>
<dbReference type="GO" id="GO:0045892">
    <property type="term" value="P:negative regulation of DNA-templated transcription"/>
    <property type="evidence" value="ECO:0007669"/>
    <property type="project" value="InterPro"/>
</dbReference>
<dbReference type="AlphaFoldDB" id="A0A2P6P5E3"/>
<evidence type="ECO:0000313" key="8">
    <source>
        <dbReference type="EMBL" id="PRQ17124.1"/>
    </source>
</evidence>
<evidence type="ECO:0000256" key="2">
    <source>
        <dbReference type="ARBA" id="ARBA00005497"/>
    </source>
</evidence>
<reference evidence="8 9" key="1">
    <citation type="journal article" date="2018" name="Nat. Genet.">
        <title>The Rosa genome provides new insights in the design of modern roses.</title>
        <authorList>
            <person name="Bendahmane M."/>
        </authorList>
    </citation>
    <scope>NUCLEOTIDE SEQUENCE [LARGE SCALE GENOMIC DNA]</scope>
    <source>
        <strain evidence="9">cv. Old Blush</strain>
    </source>
</reference>
<dbReference type="Proteomes" id="UP000238479">
    <property type="component" value="Chromosome 7"/>
</dbReference>
<keyword evidence="8" id="KW-0396">Initiation factor</keyword>
<dbReference type="GO" id="GO:0006417">
    <property type="term" value="P:regulation of translation"/>
    <property type="evidence" value="ECO:0007669"/>
    <property type="project" value="UniProtKB-KW"/>
</dbReference>
<dbReference type="PANTHER" id="PTHR12626:SF0">
    <property type="entry name" value="PROGRAMMED CELL DEATH PROTEIN 4"/>
    <property type="match status" value="1"/>
</dbReference>
<dbReference type="InterPro" id="IPR003891">
    <property type="entry name" value="Initiation_fac_eIF4g_MI"/>
</dbReference>
<dbReference type="Pfam" id="PF02847">
    <property type="entry name" value="MA3"/>
    <property type="match status" value="3"/>
</dbReference>
<evidence type="ECO:0000256" key="6">
    <source>
        <dbReference type="ARBA" id="ARBA00023242"/>
    </source>
</evidence>
<feature type="domain" description="MI" evidence="7">
    <location>
        <begin position="223"/>
        <end position="297"/>
    </location>
</feature>
<keyword evidence="6" id="KW-0539">Nucleus</keyword>
<evidence type="ECO:0000313" key="9">
    <source>
        <dbReference type="Proteomes" id="UP000238479"/>
    </source>
</evidence>
<dbReference type="Gene3D" id="1.25.40.180">
    <property type="match status" value="3"/>
</dbReference>
<dbReference type="PROSITE" id="PS51366">
    <property type="entry name" value="MI"/>
    <property type="match status" value="3"/>
</dbReference>
<comment type="caution">
    <text evidence="8">The sequence shown here is derived from an EMBL/GenBank/DDBJ whole genome shotgun (WGS) entry which is preliminary data.</text>
</comment>
<dbReference type="EMBL" id="PDCK01000045">
    <property type="protein sequence ID" value="PRQ17124.1"/>
    <property type="molecule type" value="Genomic_DNA"/>
</dbReference>
<keyword evidence="9" id="KW-1185">Reference proteome</keyword>
<dbReference type="Gramene" id="PRQ17124">
    <property type="protein sequence ID" value="PRQ17124"/>
    <property type="gene ID" value="RchiOBHm_Chr7g0191611"/>
</dbReference>
<evidence type="ECO:0000256" key="3">
    <source>
        <dbReference type="ARBA" id="ARBA00022490"/>
    </source>
</evidence>
<evidence type="ECO:0000256" key="4">
    <source>
        <dbReference type="ARBA" id="ARBA00022737"/>
    </source>
</evidence>
<organism evidence="8 9">
    <name type="scientific">Rosa chinensis</name>
    <name type="common">China rose</name>
    <dbReference type="NCBI Taxonomy" id="74649"/>
    <lineage>
        <taxon>Eukaryota</taxon>
        <taxon>Viridiplantae</taxon>
        <taxon>Streptophyta</taxon>
        <taxon>Embryophyta</taxon>
        <taxon>Tracheophyta</taxon>
        <taxon>Spermatophyta</taxon>
        <taxon>Magnoliopsida</taxon>
        <taxon>eudicotyledons</taxon>
        <taxon>Gunneridae</taxon>
        <taxon>Pentapetalae</taxon>
        <taxon>rosids</taxon>
        <taxon>fabids</taxon>
        <taxon>Rosales</taxon>
        <taxon>Rosaceae</taxon>
        <taxon>Rosoideae</taxon>
        <taxon>Rosoideae incertae sedis</taxon>
        <taxon>Rosa</taxon>
    </lineage>
</organism>
<keyword evidence="5" id="KW-0810">Translation regulation</keyword>
<protein>
    <submittedName>
        <fullName evidence="8">Putative initiation factor eIF-4 gamma, MA3</fullName>
    </submittedName>
</protein>
<dbReference type="STRING" id="74649.A0A2P6P5E3"/>
<dbReference type="InterPro" id="IPR039778">
    <property type="entry name" value="PDCD4"/>
</dbReference>
<dbReference type="GO" id="GO:0003743">
    <property type="term" value="F:translation initiation factor activity"/>
    <property type="evidence" value="ECO:0007669"/>
    <property type="project" value="UniProtKB-KW"/>
</dbReference>
<feature type="domain" description="MI" evidence="7">
    <location>
        <begin position="93"/>
        <end position="218"/>
    </location>
</feature>
<sequence>MASVLLSALHIEIFSTEDIVNGFVLLLESAQDTELDILDASNELAFFLARAVIDDVLAPLNLEEIGSRLPPNCSSTETVQMAQSLVSVHHAGEYARQYKSIIQEYFFSDDIPVLIQSLKDLAVPEHNPIFVKKLVILAMDGKNREKEMASLMDLSCFWNMPRIQNWASWMLQMSAPYLARAVVDDVLSPLKLEEIGSRLPPNCSATVTANGSVTVGTGWAVEDTKDKITKLLDWYESGGVVAEACQCIRDIGMPFFNHEVVKKALVLAMEKNGTMLDLLQECFSEGLINSQPDDKRL</sequence>
<dbReference type="PANTHER" id="PTHR12626">
    <property type="entry name" value="PROGRAMMED CELL DEATH 4"/>
    <property type="match status" value="1"/>
</dbReference>
<dbReference type="InterPro" id="IPR016024">
    <property type="entry name" value="ARM-type_fold"/>
</dbReference>
<gene>
    <name evidence="8" type="ORF">RchiOBHm_Chr7g0191611</name>
</gene>